<dbReference type="Gene3D" id="2.130.10.10">
    <property type="entry name" value="YVTN repeat-like/Quinoprotein amine dehydrogenase"/>
    <property type="match status" value="1"/>
</dbReference>
<name>A0A1Y1BF83_9BURK</name>
<evidence type="ECO:0000256" key="1">
    <source>
        <dbReference type="SAM" id="Phobius"/>
    </source>
</evidence>
<proteinExistence type="predicted"/>
<protein>
    <submittedName>
        <fullName evidence="2">Glycosyl hydrolase</fullName>
    </submittedName>
</protein>
<sequence>MQKHTRRNWIVGIVVVLAIAMYGYVRTTTGWETISTRFMPDDTSYGGGNYRINGNQVMSVKLVLPEVTFKPASELRDPQRPEPTEAWMNDSGELLNRMTISFFRGTVEGGMKRHFQQVGQNAAWWYSPDWSVQFISTSWMNYKAPEAQGGDAPQTTKLWKSTNGGQTWSQLQWPESRNIGRLLFLDPQRGYATGWGPRVWRTSDGGNTWQAIDVPADAHVAGKTRKNFNAISLGPDGVLRIAYYVAQTADAPAHSVIDRLDWEQHAFATDTVLPGRVVTALDTTPGPASRYSLYTLSRLDKPQNGEVRDNGRRTGAISTWTSDHPESVQQLRTFDEKLRLDSLSVGRDGLLLVYATDPNTGSGGRGGGAPIDLTFSSADAGKSWDQTADKTAQGGYFDAQTNTLYWLHAFTLKKRTF</sequence>
<dbReference type="Proteomes" id="UP000218432">
    <property type="component" value="Chromosome 1"/>
</dbReference>
<dbReference type="CDD" id="cd15482">
    <property type="entry name" value="Sialidase_non-viral"/>
    <property type="match status" value="1"/>
</dbReference>
<keyword evidence="2" id="KW-0378">Hydrolase</keyword>
<dbReference type="SUPFAM" id="SSF110296">
    <property type="entry name" value="Oligoxyloglucan reducing end-specific cellobiohydrolase"/>
    <property type="match status" value="1"/>
</dbReference>
<evidence type="ECO:0000313" key="2">
    <source>
        <dbReference type="EMBL" id="BAX58660.1"/>
    </source>
</evidence>
<dbReference type="EMBL" id="AP018111">
    <property type="protein sequence ID" value="BAX58660.1"/>
    <property type="molecule type" value="Genomic_DNA"/>
</dbReference>
<feature type="transmembrane region" description="Helical" evidence="1">
    <location>
        <begin position="7"/>
        <end position="25"/>
    </location>
</feature>
<evidence type="ECO:0000313" key="3">
    <source>
        <dbReference type="Proteomes" id="UP000218432"/>
    </source>
</evidence>
<dbReference type="GO" id="GO:0016787">
    <property type="term" value="F:hydrolase activity"/>
    <property type="evidence" value="ECO:0007669"/>
    <property type="project" value="UniProtKB-KW"/>
</dbReference>
<organism evidence="2 3">
    <name type="scientific">Burkholderia stabilis</name>
    <dbReference type="NCBI Taxonomy" id="95485"/>
    <lineage>
        <taxon>Bacteria</taxon>
        <taxon>Pseudomonadati</taxon>
        <taxon>Pseudomonadota</taxon>
        <taxon>Betaproteobacteria</taxon>
        <taxon>Burkholderiales</taxon>
        <taxon>Burkholderiaceae</taxon>
        <taxon>Burkholderia</taxon>
        <taxon>Burkholderia cepacia complex</taxon>
    </lineage>
</organism>
<accession>A0A1Y1BF83</accession>
<keyword evidence="1" id="KW-0472">Membrane</keyword>
<keyword evidence="1" id="KW-1133">Transmembrane helix</keyword>
<keyword evidence="1" id="KW-0812">Transmembrane</keyword>
<gene>
    <name evidence="2" type="ORF">BSFP_014770</name>
</gene>
<dbReference type="AlphaFoldDB" id="A0A1Y1BF83"/>
<reference evidence="2 3" key="1">
    <citation type="journal article" date="2017" name="Genome Announc.">
        <title>Complete Genome Sequence of Burkholderia stabilis FERMP-21014.</title>
        <authorList>
            <person name="Konishi K."/>
            <person name="Kumagai T."/>
            <person name="Sakasegawa S."/>
            <person name="Tamura T."/>
        </authorList>
    </citation>
    <scope>NUCLEOTIDE SEQUENCE [LARGE SCALE GENOMIC DNA]</scope>
    <source>
        <strain evidence="2 3">FERMP-21014</strain>
    </source>
</reference>
<dbReference type="InterPro" id="IPR015943">
    <property type="entry name" value="WD40/YVTN_repeat-like_dom_sf"/>
</dbReference>